<dbReference type="CTD" id="20197992"/>
<protein>
    <recommendedName>
        <fullName evidence="5">CRC domain-containing protein</fullName>
    </recommendedName>
</protein>
<dbReference type="Proteomes" id="UP000015101">
    <property type="component" value="Unassembled WGS sequence"/>
</dbReference>
<keyword evidence="4" id="KW-1185">Reference proteome</keyword>
<keyword evidence="1" id="KW-0732">Signal</keyword>
<dbReference type="EnsemblMetazoa" id="HelroT158678">
    <property type="protein sequence ID" value="HelroP158678"/>
    <property type="gene ID" value="HelroG158678"/>
</dbReference>
<gene>
    <name evidence="3" type="primary">20197992</name>
    <name evidence="2" type="ORF">HELRODRAFT_158678</name>
</gene>
<dbReference type="InParanoid" id="T1EN42"/>
<reference evidence="2 4" key="2">
    <citation type="journal article" date="2013" name="Nature">
        <title>Insights into bilaterian evolution from three spiralian genomes.</title>
        <authorList>
            <person name="Simakov O."/>
            <person name="Marletaz F."/>
            <person name="Cho S.J."/>
            <person name="Edsinger-Gonzales E."/>
            <person name="Havlak P."/>
            <person name="Hellsten U."/>
            <person name="Kuo D.H."/>
            <person name="Larsson T."/>
            <person name="Lv J."/>
            <person name="Arendt D."/>
            <person name="Savage R."/>
            <person name="Osoegawa K."/>
            <person name="de Jong P."/>
            <person name="Grimwood J."/>
            <person name="Chapman J.A."/>
            <person name="Shapiro H."/>
            <person name="Aerts A."/>
            <person name="Otillar R.P."/>
            <person name="Terry A.Y."/>
            <person name="Boore J.L."/>
            <person name="Grigoriev I.V."/>
            <person name="Lindberg D.R."/>
            <person name="Seaver E.C."/>
            <person name="Weisblat D.A."/>
            <person name="Putnam N.H."/>
            <person name="Rokhsar D.S."/>
        </authorList>
    </citation>
    <scope>NUCLEOTIDE SEQUENCE</scope>
</reference>
<sequence>MKKELILVVGIFALVWLTPSQCSQEHVRPILMHYKCVCPAAFKCQKEFKCLRDVMECYCDQCSCFPPGTTHQGSARKNFLTTVKRQALMDSSAMQLRNYVPI</sequence>
<reference evidence="3" key="3">
    <citation type="submission" date="2015-06" db="UniProtKB">
        <authorList>
            <consortium name="EnsemblMetazoa"/>
        </authorList>
    </citation>
    <scope>IDENTIFICATION</scope>
</reference>
<dbReference type="EMBL" id="AMQM01000101">
    <property type="status" value="NOT_ANNOTATED_CDS"/>
    <property type="molecule type" value="Genomic_DNA"/>
</dbReference>
<dbReference type="EMBL" id="KB095811">
    <property type="protein sequence ID" value="ESO12211.1"/>
    <property type="molecule type" value="Genomic_DNA"/>
</dbReference>
<dbReference type="AlphaFoldDB" id="T1EN42"/>
<evidence type="ECO:0000313" key="4">
    <source>
        <dbReference type="Proteomes" id="UP000015101"/>
    </source>
</evidence>
<dbReference type="KEGG" id="hro:HELRODRAFT_158678"/>
<evidence type="ECO:0000256" key="1">
    <source>
        <dbReference type="SAM" id="SignalP"/>
    </source>
</evidence>
<feature type="signal peptide" evidence="1">
    <location>
        <begin position="1"/>
        <end position="22"/>
    </location>
</feature>
<evidence type="ECO:0000313" key="3">
    <source>
        <dbReference type="EnsemblMetazoa" id="HelroP158678"/>
    </source>
</evidence>
<dbReference type="HOGENOM" id="CLU_2280383_0_0_1"/>
<dbReference type="GeneID" id="20197992"/>
<name>T1EN42_HELRO</name>
<reference evidence="4" key="1">
    <citation type="submission" date="2012-12" db="EMBL/GenBank/DDBJ databases">
        <authorList>
            <person name="Hellsten U."/>
            <person name="Grimwood J."/>
            <person name="Chapman J.A."/>
            <person name="Shapiro H."/>
            <person name="Aerts A."/>
            <person name="Otillar R.P."/>
            <person name="Terry A.Y."/>
            <person name="Boore J.L."/>
            <person name="Simakov O."/>
            <person name="Marletaz F."/>
            <person name="Cho S.-J."/>
            <person name="Edsinger-Gonzales E."/>
            <person name="Havlak P."/>
            <person name="Kuo D.-H."/>
            <person name="Larsson T."/>
            <person name="Lv J."/>
            <person name="Arendt D."/>
            <person name="Savage R."/>
            <person name="Osoegawa K."/>
            <person name="de Jong P."/>
            <person name="Lindberg D.R."/>
            <person name="Seaver E.C."/>
            <person name="Weisblat D.A."/>
            <person name="Putnam N.H."/>
            <person name="Grigoriev I.V."/>
            <person name="Rokhsar D.S."/>
        </authorList>
    </citation>
    <scope>NUCLEOTIDE SEQUENCE</scope>
</reference>
<organism evidence="3 4">
    <name type="scientific">Helobdella robusta</name>
    <name type="common">Californian leech</name>
    <dbReference type="NCBI Taxonomy" id="6412"/>
    <lineage>
        <taxon>Eukaryota</taxon>
        <taxon>Metazoa</taxon>
        <taxon>Spiralia</taxon>
        <taxon>Lophotrochozoa</taxon>
        <taxon>Annelida</taxon>
        <taxon>Clitellata</taxon>
        <taxon>Hirudinea</taxon>
        <taxon>Rhynchobdellida</taxon>
        <taxon>Glossiphoniidae</taxon>
        <taxon>Helobdella</taxon>
    </lineage>
</organism>
<feature type="chain" id="PRO_5010979903" description="CRC domain-containing protein" evidence="1">
    <location>
        <begin position="23"/>
        <end position="102"/>
    </location>
</feature>
<evidence type="ECO:0008006" key="5">
    <source>
        <dbReference type="Google" id="ProtNLM"/>
    </source>
</evidence>
<evidence type="ECO:0000313" key="2">
    <source>
        <dbReference type="EMBL" id="ESO12211.1"/>
    </source>
</evidence>
<dbReference type="RefSeq" id="XP_009008931.1">
    <property type="nucleotide sequence ID" value="XM_009010683.1"/>
</dbReference>
<proteinExistence type="predicted"/>
<accession>T1EN42</accession>